<accession>C0EF17</accession>
<evidence type="ECO:0000313" key="2">
    <source>
        <dbReference type="Proteomes" id="UP000003340"/>
    </source>
</evidence>
<protein>
    <submittedName>
        <fullName evidence="1">Uncharacterized protein</fullName>
    </submittedName>
</protein>
<comment type="caution">
    <text evidence="1">The sequence shown here is derived from an EMBL/GenBank/DDBJ whole genome shotgun (WGS) entry which is preliminary data.</text>
</comment>
<name>C0EF17_9FIRM</name>
<dbReference type="AlphaFoldDB" id="C0EF17"/>
<reference evidence="1 2" key="2">
    <citation type="submission" date="2009-02" db="EMBL/GenBank/DDBJ databases">
        <title>Draft genome sequence of Clostridium methylpentosum (DSM 5476).</title>
        <authorList>
            <person name="Sudarsanam P."/>
            <person name="Ley R."/>
            <person name="Guruge J."/>
            <person name="Turnbaugh P.J."/>
            <person name="Mahowald M."/>
            <person name="Liep D."/>
            <person name="Gordon J."/>
        </authorList>
    </citation>
    <scope>NUCLEOTIDE SEQUENCE [LARGE SCALE GENOMIC DNA]</scope>
    <source>
        <strain evidence="1 2">DSM 5476</strain>
    </source>
</reference>
<dbReference type="HOGENOM" id="CLU_3166504_0_0_9"/>
<keyword evidence="2" id="KW-1185">Reference proteome</keyword>
<dbReference type="STRING" id="537013.CLOSTMETH_02456"/>
<evidence type="ECO:0000313" key="1">
    <source>
        <dbReference type="EMBL" id="EEG29919.1"/>
    </source>
</evidence>
<gene>
    <name evidence="1" type="ORF">CLOSTMETH_02456</name>
</gene>
<proteinExistence type="predicted"/>
<sequence length="47" mass="5685">MQNMPWGGTRNYFFKPGDYWVLETRKNNMRKWAVGFVIDARIDVYPD</sequence>
<reference evidence="1 2" key="1">
    <citation type="submission" date="2009-01" db="EMBL/GenBank/DDBJ databases">
        <authorList>
            <person name="Fulton L."/>
            <person name="Clifton S."/>
            <person name="Fulton B."/>
            <person name="Xu J."/>
            <person name="Minx P."/>
            <person name="Pepin K.H."/>
            <person name="Johnson M."/>
            <person name="Bhonagiri V."/>
            <person name="Nash W.E."/>
            <person name="Mardis E.R."/>
            <person name="Wilson R.K."/>
        </authorList>
    </citation>
    <scope>NUCLEOTIDE SEQUENCE [LARGE SCALE GENOMIC DNA]</scope>
    <source>
        <strain evidence="1 2">DSM 5476</strain>
    </source>
</reference>
<dbReference type="EMBL" id="ACEC01000082">
    <property type="protein sequence ID" value="EEG29919.1"/>
    <property type="molecule type" value="Genomic_DNA"/>
</dbReference>
<dbReference type="Proteomes" id="UP000003340">
    <property type="component" value="Unassembled WGS sequence"/>
</dbReference>
<organism evidence="1 2">
    <name type="scientific">[Clostridium] methylpentosum DSM 5476</name>
    <dbReference type="NCBI Taxonomy" id="537013"/>
    <lineage>
        <taxon>Bacteria</taxon>
        <taxon>Bacillati</taxon>
        <taxon>Bacillota</taxon>
        <taxon>Clostridia</taxon>
        <taxon>Eubacteriales</taxon>
        <taxon>Oscillospiraceae</taxon>
        <taxon>Oscillospiraceae incertae sedis</taxon>
    </lineage>
</organism>